<dbReference type="InterPro" id="IPR011990">
    <property type="entry name" value="TPR-like_helical_dom_sf"/>
</dbReference>
<feature type="coiled-coil region" evidence="2">
    <location>
        <begin position="401"/>
        <end position="900"/>
    </location>
</feature>
<dbReference type="Proteomes" id="UP000192923">
    <property type="component" value="Unassembled WGS sequence"/>
</dbReference>
<feature type="coiled-coil region" evidence="2">
    <location>
        <begin position="938"/>
        <end position="968"/>
    </location>
</feature>
<keyword evidence="2" id="KW-0175">Coiled coil</keyword>
<keyword evidence="4" id="KW-1185">Reference proteome</keyword>
<proteinExistence type="predicted"/>
<reference evidence="3 4" key="1">
    <citation type="submission" date="2016-12" db="EMBL/GenBank/DDBJ databases">
        <authorList>
            <person name="Song W.-J."/>
            <person name="Kurnit D.M."/>
        </authorList>
    </citation>
    <scope>NUCLEOTIDE SEQUENCE [LARGE SCALE GENOMIC DNA]</scope>
    <source>
        <strain evidence="3 4">175</strain>
    </source>
</reference>
<protein>
    <submittedName>
        <fullName evidence="3">Tetratricopeptide repeat-containing protein</fullName>
    </submittedName>
</protein>
<evidence type="ECO:0000256" key="2">
    <source>
        <dbReference type="SAM" id="Coils"/>
    </source>
</evidence>
<organism evidence="3 4">
    <name type="scientific">Methylomagnum ishizawai</name>
    <dbReference type="NCBI Taxonomy" id="1760988"/>
    <lineage>
        <taxon>Bacteria</taxon>
        <taxon>Pseudomonadati</taxon>
        <taxon>Pseudomonadota</taxon>
        <taxon>Gammaproteobacteria</taxon>
        <taxon>Methylococcales</taxon>
        <taxon>Methylococcaceae</taxon>
        <taxon>Methylomagnum</taxon>
    </lineage>
</organism>
<dbReference type="PROSITE" id="PS50005">
    <property type="entry name" value="TPR"/>
    <property type="match status" value="1"/>
</dbReference>
<sequence>MNFNPAASFAGRRVPLWLQQFSQEPDAALHDLLMGRAALGHLGAAEPSEVLLDWLHLLNADFSAALDTAMAGWITTHWGDSLPEGSAGHAALTAEAWIRACDVIALDSRLAQAAAALRHHFLEQPRFLESLSEGRARDPQGRAWQALARHQTDRSLLPQWWQLCRLPPDQPWRRGACGIDGLLFLPAKNPQQSGGFPYEAAEGLACLGAALWQRHQEGWLKAETAREEWLNIAQVAELAAPFPQRWEDFWRTAQAEPRCQAWAQWIRSLHSNLGQVKARTVSHRADPAWPRRATDLVNRIKNGDASAISEAEKLLDEERRYAEVSGDTGPYTLSAVRFSSNARRQGWFLQALAWLEPARELAPWNEYVWNNVVTCLRKLDRPDVLKVAMEAVKRFPDSEVASTGLAEVLKAQRRLEEAEAQYRRTLDRFPDSEFASNGLAEVLKAQRRLEEAEAQYRRTLDRFPDSEFASNGLAEVLKAQRRLEEAEAQYRRTLDRFPDSEVASTGLAEVLKAQRRLEEAEAQYRRTLDRFPDSEVASNGLAEVLKAQRRLEEAEAQYRRTLDRFPDSEFASNGLAEVLKAQRRLEEAEAQYRRTLDRFPDSEFASNGLAEVLKAQRRLEEAEAQYRRTLDRFPDSEVASNGLAEVLKAQRRLEEAEAQYRRTLDRFPDSEFASNGLAEVLKAQRRLEEAEAQYRRTLDRFPDSEFASNGLAEVLKAQRRLEEAEAQYRRTLDRFPDSEVASNGLAEVLKAQRRLEEAEAQYRRFPDSEFASNGLAEVLKAQRRLEEAEAQYRRTLDRFPDSEVASTGLAEVLKAQRRLEEAEAQYRRTLDRFPDSEFASNGLAEVLKAQRRLEEAEAQYRRTLDRFPDSEVASTGLAEVLKAQRRLEEAEAQYRRTLDRFPDNEIANVGLAVILEICHKHKEAKEYYSRALILVPDNKITRDNLKQLEKLISRLEQKTQQCRQALLESPENIDAMCALAKILYQQRKFDEALDLVEHVLLIAPDHEIALALQEKLPSRPGVEEQVLQIVPDYEDALASREELPDQSESEAEEQAIPAIIEAEAFSLPVSDPIGSEATNALAPPSLVTPSLCENEIQILTADAYLIRCWRRVTGQNASYILPGYVRERAEKLLKRLLVFETDALAVSEAGLLEIGAGDIGMALELLRQAAKRFPGSSRVRYALARAERVVGGLASVPDWKRLARLDARLHPLALLGEGRARLTDEVKDDATADILGALGHCLQPYLHPINGASVVAGDVESARKSFEAPSENNFMGWWAREVHAHLFGARLAIDADHLPSWDQLIVNARLDMLDGLEEDYLGRYAAA</sequence>
<dbReference type="PANTHER" id="PTHR44809:SF1">
    <property type="entry name" value="PROTEIN O-MANNOSYL-TRANSFERASE TMTC1"/>
    <property type="match status" value="1"/>
</dbReference>
<accession>A0A1Y6D149</accession>
<dbReference type="EMBL" id="FXAM01000001">
    <property type="protein sequence ID" value="SMF96150.1"/>
    <property type="molecule type" value="Genomic_DNA"/>
</dbReference>
<evidence type="ECO:0000313" key="4">
    <source>
        <dbReference type="Proteomes" id="UP000192923"/>
    </source>
</evidence>
<dbReference type="PANTHER" id="PTHR44809">
    <property type="match status" value="1"/>
</dbReference>
<dbReference type="Pfam" id="PF14559">
    <property type="entry name" value="TPR_19"/>
    <property type="match status" value="1"/>
</dbReference>
<dbReference type="InterPro" id="IPR019734">
    <property type="entry name" value="TPR_rpt"/>
</dbReference>
<dbReference type="Pfam" id="PF13432">
    <property type="entry name" value="TPR_16"/>
    <property type="match status" value="8"/>
</dbReference>
<dbReference type="OrthoDB" id="6023295at2"/>
<feature type="repeat" description="TPR" evidence="1">
    <location>
        <begin position="973"/>
        <end position="1006"/>
    </location>
</feature>
<name>A0A1Y6D149_9GAMM</name>
<gene>
    <name evidence="3" type="ORF">SAMN02949497_3535</name>
</gene>
<dbReference type="STRING" id="1760988.SAMN02949497_3535"/>
<dbReference type="Gene3D" id="1.25.40.10">
    <property type="entry name" value="Tetratricopeptide repeat domain"/>
    <property type="match status" value="4"/>
</dbReference>
<dbReference type="InterPro" id="IPR052943">
    <property type="entry name" value="TMTC_O-mannosyl-trnsfr"/>
</dbReference>
<dbReference type="SMART" id="SM00028">
    <property type="entry name" value="TPR"/>
    <property type="match status" value="17"/>
</dbReference>
<dbReference type="RefSeq" id="WP_085214968.1">
    <property type="nucleotide sequence ID" value="NZ_FXAM01000001.1"/>
</dbReference>
<dbReference type="SUPFAM" id="SSF48452">
    <property type="entry name" value="TPR-like"/>
    <property type="match status" value="3"/>
</dbReference>
<evidence type="ECO:0000313" key="3">
    <source>
        <dbReference type="EMBL" id="SMF96150.1"/>
    </source>
</evidence>
<keyword evidence="1" id="KW-0802">TPR repeat</keyword>
<evidence type="ECO:0000256" key="1">
    <source>
        <dbReference type="PROSITE-ProRule" id="PRU00339"/>
    </source>
</evidence>